<dbReference type="RefSeq" id="WP_150945445.1">
    <property type="nucleotide sequence ID" value="NZ_VCMV01000021.1"/>
</dbReference>
<comment type="caution">
    <text evidence="7">The sequence shown here is derived from an EMBL/GenBank/DDBJ whole genome shotgun (WGS) entry which is preliminary data.</text>
</comment>
<evidence type="ECO:0000256" key="6">
    <source>
        <dbReference type="SAM" id="Phobius"/>
    </source>
</evidence>
<dbReference type="Proteomes" id="UP000325684">
    <property type="component" value="Unassembled WGS sequence"/>
</dbReference>
<feature type="transmembrane region" description="Helical" evidence="6">
    <location>
        <begin position="12"/>
        <end position="32"/>
    </location>
</feature>
<feature type="transmembrane region" description="Helical" evidence="6">
    <location>
        <begin position="158"/>
        <end position="179"/>
    </location>
</feature>
<feature type="transmembrane region" description="Helical" evidence="6">
    <location>
        <begin position="44"/>
        <end position="63"/>
    </location>
</feature>
<keyword evidence="5 6" id="KW-0472">Membrane</keyword>
<reference evidence="7 8" key="1">
    <citation type="journal article" date="2019" name="Microorganisms">
        <title>Genome Insights into the Novel Species Microvirga brassicacearum, a Rapeseed Endophyte with Biotechnological Potential.</title>
        <authorList>
            <person name="Jimenez-Gomez A."/>
            <person name="Saati-Santamaria Z."/>
            <person name="Igual J.M."/>
            <person name="Rivas R."/>
            <person name="Mateos P.F."/>
            <person name="Garcia-Fraile P."/>
        </authorList>
    </citation>
    <scope>NUCLEOTIDE SEQUENCE [LARGE SCALE GENOMIC DNA]</scope>
    <source>
        <strain evidence="7 8">CDVBN77</strain>
    </source>
</reference>
<accession>A0A5N3P9P1</accession>
<evidence type="ECO:0000256" key="1">
    <source>
        <dbReference type="ARBA" id="ARBA00004651"/>
    </source>
</evidence>
<sequence>MTFLPDLSTLVTYSLACLVLFITPGPDMSLFLAKTMAGGRKAGIASMLGAMTGCCVHTLLAALGLSALLAASVTAFMILKIVGALYLLWLAFDAVRNGSALSVRDEKKAELPFWKTFFVGVGINLTNPKIVLFFVTFLPQFVQAGDPYAAEKLVFLGVYFIVLTAPMAAVMIVFADKVISLLRNRPRVMRAIDYTFAGLFSAFAIRILATSAR</sequence>
<dbReference type="EMBL" id="VCMV01000021">
    <property type="protein sequence ID" value="KAB0266458.1"/>
    <property type="molecule type" value="Genomic_DNA"/>
</dbReference>
<dbReference type="PANTHER" id="PTHR30086">
    <property type="entry name" value="ARGININE EXPORTER PROTEIN ARGO"/>
    <property type="match status" value="1"/>
</dbReference>
<gene>
    <name evidence="7" type="ORF">FEZ63_13920</name>
</gene>
<protein>
    <submittedName>
        <fullName evidence="7">LysE family translocator</fullName>
    </submittedName>
</protein>
<dbReference type="AlphaFoldDB" id="A0A5N3P9P1"/>
<keyword evidence="4 6" id="KW-1133">Transmembrane helix</keyword>
<name>A0A5N3P9P1_9HYPH</name>
<dbReference type="PIRSF" id="PIRSF006324">
    <property type="entry name" value="LeuE"/>
    <property type="match status" value="1"/>
</dbReference>
<evidence type="ECO:0000256" key="4">
    <source>
        <dbReference type="ARBA" id="ARBA00022989"/>
    </source>
</evidence>
<evidence type="ECO:0000256" key="3">
    <source>
        <dbReference type="ARBA" id="ARBA00022692"/>
    </source>
</evidence>
<dbReference type="Pfam" id="PF01810">
    <property type="entry name" value="LysE"/>
    <property type="match status" value="1"/>
</dbReference>
<organism evidence="7 8">
    <name type="scientific">Microvirga brassicacearum</name>
    <dbReference type="NCBI Taxonomy" id="2580413"/>
    <lineage>
        <taxon>Bacteria</taxon>
        <taxon>Pseudomonadati</taxon>
        <taxon>Pseudomonadota</taxon>
        <taxon>Alphaproteobacteria</taxon>
        <taxon>Hyphomicrobiales</taxon>
        <taxon>Methylobacteriaceae</taxon>
        <taxon>Microvirga</taxon>
    </lineage>
</organism>
<keyword evidence="3 6" id="KW-0812">Transmembrane</keyword>
<dbReference type="InterPro" id="IPR001123">
    <property type="entry name" value="LeuE-type"/>
</dbReference>
<dbReference type="OrthoDB" id="9804822at2"/>
<dbReference type="GO" id="GO:0005886">
    <property type="term" value="C:plasma membrane"/>
    <property type="evidence" value="ECO:0007669"/>
    <property type="project" value="UniProtKB-SubCell"/>
</dbReference>
<dbReference type="GO" id="GO:0015171">
    <property type="term" value="F:amino acid transmembrane transporter activity"/>
    <property type="evidence" value="ECO:0007669"/>
    <property type="project" value="TreeGrafter"/>
</dbReference>
<feature type="transmembrane region" description="Helical" evidence="6">
    <location>
        <begin position="191"/>
        <end position="209"/>
    </location>
</feature>
<evidence type="ECO:0000256" key="5">
    <source>
        <dbReference type="ARBA" id="ARBA00023136"/>
    </source>
</evidence>
<evidence type="ECO:0000313" key="8">
    <source>
        <dbReference type="Proteomes" id="UP000325684"/>
    </source>
</evidence>
<dbReference type="PANTHER" id="PTHR30086:SF20">
    <property type="entry name" value="ARGININE EXPORTER PROTEIN ARGO-RELATED"/>
    <property type="match status" value="1"/>
</dbReference>
<evidence type="ECO:0000313" key="7">
    <source>
        <dbReference type="EMBL" id="KAB0266458.1"/>
    </source>
</evidence>
<feature type="transmembrane region" description="Helical" evidence="6">
    <location>
        <begin position="113"/>
        <end position="138"/>
    </location>
</feature>
<proteinExistence type="predicted"/>
<evidence type="ECO:0000256" key="2">
    <source>
        <dbReference type="ARBA" id="ARBA00022475"/>
    </source>
</evidence>
<comment type="subcellular location">
    <subcellularLocation>
        <location evidence="1">Cell membrane</location>
        <topology evidence="1">Multi-pass membrane protein</topology>
    </subcellularLocation>
</comment>
<keyword evidence="8" id="KW-1185">Reference proteome</keyword>
<feature type="transmembrane region" description="Helical" evidence="6">
    <location>
        <begin position="69"/>
        <end position="92"/>
    </location>
</feature>
<keyword evidence="2" id="KW-1003">Cell membrane</keyword>